<accession>A0ABW3VSF5</accession>
<dbReference type="Pfam" id="PF01557">
    <property type="entry name" value="FAA_hydrolase"/>
    <property type="match status" value="1"/>
</dbReference>
<keyword evidence="2" id="KW-0479">Metal-binding</keyword>
<dbReference type="Gene3D" id="3.90.850.10">
    <property type="entry name" value="Fumarylacetoacetase-like, C-terminal domain"/>
    <property type="match status" value="1"/>
</dbReference>
<name>A0ABW3VSF5_9PSEU</name>
<dbReference type="SUPFAM" id="SSF56529">
    <property type="entry name" value="FAH"/>
    <property type="match status" value="1"/>
</dbReference>
<dbReference type="InterPro" id="IPR036663">
    <property type="entry name" value="Fumarylacetoacetase_C_sf"/>
</dbReference>
<reference evidence="5" key="1">
    <citation type="journal article" date="2019" name="Int. J. Syst. Evol. Microbiol.">
        <title>The Global Catalogue of Microorganisms (GCM) 10K type strain sequencing project: providing services to taxonomists for standard genome sequencing and annotation.</title>
        <authorList>
            <consortium name="The Broad Institute Genomics Platform"/>
            <consortium name="The Broad Institute Genome Sequencing Center for Infectious Disease"/>
            <person name="Wu L."/>
            <person name="Ma J."/>
        </authorList>
    </citation>
    <scope>NUCLEOTIDE SEQUENCE [LARGE SCALE GENOMIC DNA]</scope>
    <source>
        <strain evidence="5">CCUG 49018</strain>
    </source>
</reference>
<dbReference type="PANTHER" id="PTHR42796:SF4">
    <property type="entry name" value="FUMARYLACETOACETATE HYDROLASE DOMAIN-CONTAINING PROTEIN 2A"/>
    <property type="match status" value="1"/>
</dbReference>
<protein>
    <submittedName>
        <fullName evidence="4">Fumarylacetoacetate hydrolase family protein</fullName>
    </submittedName>
</protein>
<evidence type="ECO:0000313" key="5">
    <source>
        <dbReference type="Proteomes" id="UP001597182"/>
    </source>
</evidence>
<comment type="similarity">
    <text evidence="1">Belongs to the FAH family.</text>
</comment>
<organism evidence="4 5">
    <name type="scientific">Pseudonocardia benzenivorans</name>
    <dbReference type="NCBI Taxonomy" id="228005"/>
    <lineage>
        <taxon>Bacteria</taxon>
        <taxon>Bacillati</taxon>
        <taxon>Actinomycetota</taxon>
        <taxon>Actinomycetes</taxon>
        <taxon>Pseudonocardiales</taxon>
        <taxon>Pseudonocardiaceae</taxon>
        <taxon>Pseudonocardia</taxon>
    </lineage>
</organism>
<evidence type="ECO:0000256" key="1">
    <source>
        <dbReference type="ARBA" id="ARBA00010211"/>
    </source>
</evidence>
<keyword evidence="5" id="KW-1185">Reference proteome</keyword>
<keyword evidence="4" id="KW-0378">Hydrolase</keyword>
<dbReference type="InterPro" id="IPR011234">
    <property type="entry name" value="Fumarylacetoacetase-like_C"/>
</dbReference>
<dbReference type="EMBL" id="JBHTMB010000309">
    <property type="protein sequence ID" value="MFD1237765.1"/>
    <property type="molecule type" value="Genomic_DNA"/>
</dbReference>
<feature type="domain" description="Fumarylacetoacetase-like C-terminal" evidence="3">
    <location>
        <begin position="76"/>
        <end position="283"/>
    </location>
</feature>
<dbReference type="Proteomes" id="UP001597182">
    <property type="component" value="Unassembled WGS sequence"/>
</dbReference>
<evidence type="ECO:0000259" key="3">
    <source>
        <dbReference type="Pfam" id="PF01557"/>
    </source>
</evidence>
<dbReference type="RefSeq" id="WP_346089964.1">
    <property type="nucleotide sequence ID" value="NZ_BAABKS010000005.1"/>
</dbReference>
<sequence length="285" mass="29504">MQIAYVGGPAGSRLAVRLDARHSWMAVDELVDGVVTIGGVLGRPDEVRERLVAADPAGALGAGDDLVTGCLDPGATVVAAGLNFHSHLAELGAPMPSEPFCFPKNASALAPPRSRLVLPLEVSEMIDYEVELAIVLGASVRDASESEAAAAIGGFSVANDVSARDFQVVEGGWVDWIKAKGLDGFLPLGPAVTVADAHFDVGAARLRCWVGDELRQDEAVADMIFSPAALVAYVSRGLTLRAGDVVLSGTPGGIGHSRTPPVYLAPGDVVRCAIDGIGEIRTEMS</sequence>
<comment type="caution">
    <text evidence="4">The sequence shown here is derived from an EMBL/GenBank/DDBJ whole genome shotgun (WGS) entry which is preliminary data.</text>
</comment>
<dbReference type="PANTHER" id="PTHR42796">
    <property type="entry name" value="FUMARYLACETOACETATE HYDROLASE DOMAIN-CONTAINING PROTEIN 2A-RELATED"/>
    <property type="match status" value="1"/>
</dbReference>
<evidence type="ECO:0000313" key="4">
    <source>
        <dbReference type="EMBL" id="MFD1237765.1"/>
    </source>
</evidence>
<gene>
    <name evidence="4" type="ORF">ACFQ34_31150</name>
</gene>
<evidence type="ECO:0000256" key="2">
    <source>
        <dbReference type="ARBA" id="ARBA00022723"/>
    </source>
</evidence>
<dbReference type="InterPro" id="IPR051121">
    <property type="entry name" value="FAH"/>
</dbReference>
<proteinExistence type="inferred from homology"/>
<dbReference type="GO" id="GO:0016787">
    <property type="term" value="F:hydrolase activity"/>
    <property type="evidence" value="ECO:0007669"/>
    <property type="project" value="UniProtKB-KW"/>
</dbReference>